<feature type="compositionally biased region" description="Low complexity" evidence="1">
    <location>
        <begin position="58"/>
        <end position="78"/>
    </location>
</feature>
<feature type="compositionally biased region" description="Pro residues" evidence="1">
    <location>
        <begin position="232"/>
        <end position="247"/>
    </location>
</feature>
<feature type="compositionally biased region" description="Low complexity" evidence="1">
    <location>
        <begin position="112"/>
        <end position="121"/>
    </location>
</feature>
<gene>
    <name evidence="2" type="ORF">SEV965_LOCUS26080</name>
</gene>
<feature type="compositionally biased region" description="Pro residues" evidence="1">
    <location>
        <begin position="122"/>
        <end position="132"/>
    </location>
</feature>
<accession>A0A815DGJ7</accession>
<feature type="compositionally biased region" description="Basic and acidic residues" evidence="1">
    <location>
        <begin position="260"/>
        <end position="269"/>
    </location>
</feature>
<feature type="compositionally biased region" description="Polar residues" evidence="1">
    <location>
        <begin position="184"/>
        <end position="196"/>
    </location>
</feature>
<feature type="compositionally biased region" description="Pro residues" evidence="1">
    <location>
        <begin position="163"/>
        <end position="175"/>
    </location>
</feature>
<proteinExistence type="predicted"/>
<feature type="compositionally biased region" description="Pro residues" evidence="1">
    <location>
        <begin position="1"/>
        <end position="15"/>
    </location>
</feature>
<comment type="caution">
    <text evidence="2">The sequence shown here is derived from an EMBL/GenBank/DDBJ whole genome shotgun (WGS) entry which is preliminary data.</text>
</comment>
<sequence>MPLPPPPPPPPPPLPSVSMTSSTDRSGLLNEIGNFKMGTLKKATTNDRSAPIIGGSANNNNNNNNNTRISTTNRSNVNERPNTAPLITPNQLNATMLKQSAMGGSTGKVKRPSISQVISSSIPPPPPPPPVHQPVVKTSSFDQSRHEIDGIVPARNFTHQAPRLPPREPPPPPPSNESKPKLGHTSSSSIGSQQKITRAPPPPPPPPYSSTNNGNTLSNNISKSPKQINSNGPPPPAPPPPPPPPRGVAPTNNNSTIRRIPSDFVDHSYSDRRYDQSNSAALDYDHHFEARFRFTPLEYLPIPERWQPPPAHTRSSRHHINVH</sequence>
<evidence type="ECO:0000256" key="1">
    <source>
        <dbReference type="SAM" id="MobiDB-lite"/>
    </source>
</evidence>
<dbReference type="EMBL" id="CAJNOU010002169">
    <property type="protein sequence ID" value="CAF1297012.1"/>
    <property type="molecule type" value="Genomic_DNA"/>
</dbReference>
<evidence type="ECO:0000313" key="3">
    <source>
        <dbReference type="Proteomes" id="UP000663889"/>
    </source>
</evidence>
<dbReference type="Proteomes" id="UP000663889">
    <property type="component" value="Unassembled WGS sequence"/>
</dbReference>
<evidence type="ECO:0000313" key="2">
    <source>
        <dbReference type="EMBL" id="CAF1297012.1"/>
    </source>
</evidence>
<name>A0A815DGJ7_9BILA</name>
<reference evidence="2" key="1">
    <citation type="submission" date="2021-02" db="EMBL/GenBank/DDBJ databases">
        <authorList>
            <person name="Nowell W R."/>
        </authorList>
    </citation>
    <scope>NUCLEOTIDE SEQUENCE</scope>
</reference>
<feature type="region of interest" description="Disordered" evidence="1">
    <location>
        <begin position="102"/>
        <end position="269"/>
    </location>
</feature>
<feature type="region of interest" description="Disordered" evidence="1">
    <location>
        <begin position="1"/>
        <end position="85"/>
    </location>
</feature>
<feature type="compositionally biased region" description="Low complexity" evidence="1">
    <location>
        <begin position="209"/>
        <end position="222"/>
    </location>
</feature>
<protein>
    <recommendedName>
        <fullName evidence="4">WH2 domain-containing protein</fullName>
    </recommendedName>
</protein>
<dbReference type="AlphaFoldDB" id="A0A815DGJ7"/>
<evidence type="ECO:0008006" key="4">
    <source>
        <dbReference type="Google" id="ProtNLM"/>
    </source>
</evidence>
<organism evidence="2 3">
    <name type="scientific">Rotaria sordida</name>
    <dbReference type="NCBI Taxonomy" id="392033"/>
    <lineage>
        <taxon>Eukaryota</taxon>
        <taxon>Metazoa</taxon>
        <taxon>Spiralia</taxon>
        <taxon>Gnathifera</taxon>
        <taxon>Rotifera</taxon>
        <taxon>Eurotatoria</taxon>
        <taxon>Bdelloidea</taxon>
        <taxon>Philodinida</taxon>
        <taxon>Philodinidae</taxon>
        <taxon>Rotaria</taxon>
    </lineage>
</organism>
<feature type="compositionally biased region" description="Pro residues" evidence="1">
    <location>
        <begin position="199"/>
        <end position="208"/>
    </location>
</feature>